<evidence type="ECO:0000256" key="2">
    <source>
        <dbReference type="ARBA" id="ARBA00022448"/>
    </source>
</evidence>
<evidence type="ECO:0000256" key="1">
    <source>
        <dbReference type="ARBA" id="ARBA00004141"/>
    </source>
</evidence>
<organism evidence="7 8">
    <name type="scientific">Capsicum baccatum</name>
    <name type="common">Peruvian pepper</name>
    <dbReference type="NCBI Taxonomy" id="33114"/>
    <lineage>
        <taxon>Eukaryota</taxon>
        <taxon>Viridiplantae</taxon>
        <taxon>Streptophyta</taxon>
        <taxon>Embryophyta</taxon>
        <taxon>Tracheophyta</taxon>
        <taxon>Spermatophyta</taxon>
        <taxon>Magnoliopsida</taxon>
        <taxon>eudicotyledons</taxon>
        <taxon>Gunneridae</taxon>
        <taxon>Pentapetalae</taxon>
        <taxon>asterids</taxon>
        <taxon>lamiids</taxon>
        <taxon>Solanales</taxon>
        <taxon>Solanaceae</taxon>
        <taxon>Solanoideae</taxon>
        <taxon>Capsiceae</taxon>
        <taxon>Capsicum</taxon>
    </lineage>
</organism>
<dbReference type="InterPro" id="IPR050352">
    <property type="entry name" value="ABCG_transporters"/>
</dbReference>
<dbReference type="Pfam" id="PF19055">
    <property type="entry name" value="ABC2_membrane_7"/>
    <property type="match status" value="1"/>
</dbReference>
<reference evidence="7 8" key="1">
    <citation type="journal article" date="2017" name="Genome Biol.">
        <title>New reference genome sequences of hot pepper reveal the massive evolution of plant disease-resistance genes by retroduplication.</title>
        <authorList>
            <person name="Kim S."/>
            <person name="Park J."/>
            <person name="Yeom S.I."/>
            <person name="Kim Y.M."/>
            <person name="Seo E."/>
            <person name="Kim K.T."/>
            <person name="Kim M.S."/>
            <person name="Lee J.M."/>
            <person name="Cheong K."/>
            <person name="Shin H.S."/>
            <person name="Kim S.B."/>
            <person name="Han K."/>
            <person name="Lee J."/>
            <person name="Park M."/>
            <person name="Lee H.A."/>
            <person name="Lee H.Y."/>
            <person name="Lee Y."/>
            <person name="Oh S."/>
            <person name="Lee J.H."/>
            <person name="Choi E."/>
            <person name="Choi E."/>
            <person name="Lee S.E."/>
            <person name="Jeon J."/>
            <person name="Kim H."/>
            <person name="Choi G."/>
            <person name="Song H."/>
            <person name="Lee J."/>
            <person name="Lee S.C."/>
            <person name="Kwon J.K."/>
            <person name="Lee H.Y."/>
            <person name="Koo N."/>
            <person name="Hong Y."/>
            <person name="Kim R.W."/>
            <person name="Kang W.H."/>
            <person name="Huh J.H."/>
            <person name="Kang B.C."/>
            <person name="Yang T.J."/>
            <person name="Lee Y.H."/>
            <person name="Bennetzen J.L."/>
            <person name="Choi D."/>
        </authorList>
    </citation>
    <scope>NUCLEOTIDE SEQUENCE [LARGE SCALE GENOMIC DNA]</scope>
    <source>
        <strain evidence="8">cv. PBC81</strain>
    </source>
</reference>
<dbReference type="OrthoDB" id="1499448at2759"/>
<gene>
    <name evidence="7" type="ORF">CQW23_28311</name>
</gene>
<comment type="caution">
    <text evidence="7">The sequence shown here is derived from an EMBL/GenBank/DDBJ whole genome shotgun (WGS) entry which is preliminary data.</text>
</comment>
<dbReference type="PANTHER" id="PTHR48041">
    <property type="entry name" value="ABC TRANSPORTER G FAMILY MEMBER 28"/>
    <property type="match status" value="1"/>
</dbReference>
<protein>
    <recommendedName>
        <fullName evidence="6">ABC transporter family G domain-containing protein</fullName>
    </recommendedName>
</protein>
<evidence type="ECO:0000256" key="5">
    <source>
        <dbReference type="ARBA" id="ARBA00023136"/>
    </source>
</evidence>
<proteinExistence type="predicted"/>
<evidence type="ECO:0000313" key="7">
    <source>
        <dbReference type="EMBL" id="PHT31974.1"/>
    </source>
</evidence>
<evidence type="ECO:0000313" key="8">
    <source>
        <dbReference type="Proteomes" id="UP000224567"/>
    </source>
</evidence>
<keyword evidence="3" id="KW-0812">Transmembrane</keyword>
<evidence type="ECO:0000259" key="6">
    <source>
        <dbReference type="Pfam" id="PF19055"/>
    </source>
</evidence>
<dbReference type="EMBL" id="MLFT02000012">
    <property type="protein sequence ID" value="PHT31974.1"/>
    <property type="molecule type" value="Genomic_DNA"/>
</dbReference>
<keyword evidence="8" id="KW-1185">Reference proteome</keyword>
<evidence type="ECO:0000256" key="3">
    <source>
        <dbReference type="ARBA" id="ARBA00022692"/>
    </source>
</evidence>
<dbReference type="PANTHER" id="PTHR48041:SF91">
    <property type="entry name" value="ABC TRANSPORTER G FAMILY MEMBER 28"/>
    <property type="match status" value="1"/>
</dbReference>
<dbReference type="GO" id="GO:0016020">
    <property type="term" value="C:membrane"/>
    <property type="evidence" value="ECO:0007669"/>
    <property type="project" value="UniProtKB-SubCell"/>
</dbReference>
<comment type="subcellular location">
    <subcellularLocation>
        <location evidence="1">Membrane</location>
        <topology evidence="1">Multi-pass membrane protein</topology>
    </subcellularLocation>
</comment>
<dbReference type="GO" id="GO:0140359">
    <property type="term" value="F:ABC-type transporter activity"/>
    <property type="evidence" value="ECO:0007669"/>
    <property type="project" value="InterPro"/>
</dbReference>
<dbReference type="InterPro" id="IPR043926">
    <property type="entry name" value="ABCG_dom"/>
</dbReference>
<name>A0A2G2VG66_CAPBA</name>
<feature type="domain" description="ABC transporter family G" evidence="6">
    <location>
        <begin position="74"/>
        <end position="167"/>
    </location>
</feature>
<evidence type="ECO:0000256" key="4">
    <source>
        <dbReference type="ARBA" id="ARBA00022989"/>
    </source>
</evidence>
<accession>A0A2G2VG66</accession>
<keyword evidence="5" id="KW-0472">Membrane</keyword>
<keyword evidence="2" id="KW-0813">Transport</keyword>
<reference evidence="8" key="2">
    <citation type="journal article" date="2017" name="J. Anim. Genet.">
        <title>Multiple reference genome sequences of hot pepper reveal the massive evolution of plant disease resistance genes by retroduplication.</title>
        <authorList>
            <person name="Kim S."/>
            <person name="Park J."/>
            <person name="Yeom S.-I."/>
            <person name="Kim Y.-M."/>
            <person name="Seo E."/>
            <person name="Kim K.-T."/>
            <person name="Kim M.-S."/>
            <person name="Lee J.M."/>
            <person name="Cheong K."/>
            <person name="Shin H.-S."/>
            <person name="Kim S.-B."/>
            <person name="Han K."/>
            <person name="Lee J."/>
            <person name="Park M."/>
            <person name="Lee H.-A."/>
            <person name="Lee H.-Y."/>
            <person name="Lee Y."/>
            <person name="Oh S."/>
            <person name="Lee J.H."/>
            <person name="Choi E."/>
            <person name="Choi E."/>
            <person name="Lee S.E."/>
            <person name="Jeon J."/>
            <person name="Kim H."/>
            <person name="Choi G."/>
            <person name="Song H."/>
            <person name="Lee J."/>
            <person name="Lee S.-C."/>
            <person name="Kwon J.-K."/>
            <person name="Lee H.-Y."/>
            <person name="Koo N."/>
            <person name="Hong Y."/>
            <person name="Kim R.W."/>
            <person name="Kang W.-H."/>
            <person name="Huh J.H."/>
            <person name="Kang B.-C."/>
            <person name="Yang T.-J."/>
            <person name="Lee Y.-H."/>
            <person name="Bennetzen J.L."/>
            <person name="Choi D."/>
        </authorList>
    </citation>
    <scope>NUCLEOTIDE SEQUENCE [LARGE SCALE GENOMIC DNA]</scope>
    <source>
        <strain evidence="8">cv. PBC81</strain>
    </source>
</reference>
<sequence>MLHNGYPIRPDMLDSSGSRASLVGENLADGAKSGSSDYEKPGYKQLIFLFYYLLDSVWEHLLKWVMKYFDLWDLLTKIVDLRSFSLDKLHYWRESASGMTSLAYFLAKDIVDHINTIVKRAVYLSVFYFFSNPRSSILDNNVALLCVLYCVTRIAYALSIYIEPGQA</sequence>
<dbReference type="AlphaFoldDB" id="A0A2G2VG66"/>
<keyword evidence="4" id="KW-1133">Transmembrane helix</keyword>
<dbReference type="Proteomes" id="UP000224567">
    <property type="component" value="Unassembled WGS sequence"/>
</dbReference>